<sequence length="44" mass="4884">MDRLNDLVGHARTEIGLQQGVLEAFPVLGLDLTRPLKEVLERLG</sequence>
<dbReference type="AlphaFoldDB" id="A0A6J7DH33"/>
<gene>
    <name evidence="1" type="ORF">UFOPK3364_00694</name>
</gene>
<evidence type="ECO:0000313" key="1">
    <source>
        <dbReference type="EMBL" id="CAB4869937.1"/>
    </source>
</evidence>
<accession>A0A6J7DH33</accession>
<reference evidence="1" key="1">
    <citation type="submission" date="2020-05" db="EMBL/GenBank/DDBJ databases">
        <authorList>
            <person name="Chiriac C."/>
            <person name="Salcher M."/>
            <person name="Ghai R."/>
            <person name="Kavagutti S V."/>
        </authorList>
    </citation>
    <scope>NUCLEOTIDE SEQUENCE</scope>
</reference>
<name>A0A6J7DH33_9ZZZZ</name>
<proteinExistence type="predicted"/>
<protein>
    <submittedName>
        <fullName evidence="1">Unannotated protein</fullName>
    </submittedName>
</protein>
<organism evidence="1">
    <name type="scientific">freshwater metagenome</name>
    <dbReference type="NCBI Taxonomy" id="449393"/>
    <lineage>
        <taxon>unclassified sequences</taxon>
        <taxon>metagenomes</taxon>
        <taxon>ecological metagenomes</taxon>
    </lineage>
</organism>
<dbReference type="EMBL" id="CAFBLO010000061">
    <property type="protein sequence ID" value="CAB4869937.1"/>
    <property type="molecule type" value="Genomic_DNA"/>
</dbReference>